<dbReference type="RefSeq" id="WP_186866720.1">
    <property type="nucleotide sequence ID" value="NZ_JACOPH010000004.1"/>
</dbReference>
<dbReference type="SUPFAM" id="SSF50475">
    <property type="entry name" value="FMN-binding split barrel"/>
    <property type="match status" value="1"/>
</dbReference>
<sequence>MEMRRKDKLMAAAEVEDVLKNTEYGILGTYGENGYPYAVPVNYVYKDNKIYLHGTNASGHKNINIRQCKKVSFTVVRNTEVIPESFNTKFQSVICFGDIRVLEEGKEPYLKLFLEKYSPDFMEEGMKYIEKAKDKAAVYEITLVEKTGKEKM</sequence>
<comment type="caution">
    <text evidence="1">The sequence shown here is derived from an EMBL/GenBank/DDBJ whole genome shotgun (WGS) entry which is preliminary data.</text>
</comment>
<evidence type="ECO:0000313" key="2">
    <source>
        <dbReference type="Proteomes" id="UP000606720"/>
    </source>
</evidence>
<evidence type="ECO:0000313" key="1">
    <source>
        <dbReference type="EMBL" id="MBC5713933.1"/>
    </source>
</evidence>
<organism evidence="1 2">
    <name type="scientific">Roseburia zhanii</name>
    <dbReference type="NCBI Taxonomy" id="2763064"/>
    <lineage>
        <taxon>Bacteria</taxon>
        <taxon>Bacillati</taxon>
        <taxon>Bacillota</taxon>
        <taxon>Clostridia</taxon>
        <taxon>Lachnospirales</taxon>
        <taxon>Lachnospiraceae</taxon>
        <taxon>Roseburia</taxon>
    </lineage>
</organism>
<dbReference type="Gene3D" id="2.30.110.10">
    <property type="entry name" value="Electron Transport, Fmn-binding Protein, Chain A"/>
    <property type="match status" value="1"/>
</dbReference>
<reference evidence="1" key="1">
    <citation type="submission" date="2020-08" db="EMBL/GenBank/DDBJ databases">
        <title>Genome public.</title>
        <authorList>
            <person name="Liu C."/>
            <person name="Sun Q."/>
        </authorList>
    </citation>
    <scope>NUCLEOTIDE SEQUENCE</scope>
    <source>
        <strain evidence="1">BX1005</strain>
    </source>
</reference>
<dbReference type="EMBL" id="JACOPH010000004">
    <property type="protein sequence ID" value="MBC5713933.1"/>
    <property type="molecule type" value="Genomic_DNA"/>
</dbReference>
<dbReference type="PANTHER" id="PTHR34071:SF2">
    <property type="entry name" value="FLAVIN-NUCLEOTIDE-BINDING PROTEIN"/>
    <property type="match status" value="1"/>
</dbReference>
<dbReference type="InterPro" id="IPR012349">
    <property type="entry name" value="Split_barrel_FMN-bd"/>
</dbReference>
<accession>A0A923RSS7</accession>
<keyword evidence="2" id="KW-1185">Reference proteome</keyword>
<protein>
    <submittedName>
        <fullName evidence="1">Pyridoxamine 5'-phosphate oxidase family protein</fullName>
    </submittedName>
</protein>
<dbReference type="AlphaFoldDB" id="A0A923RSS7"/>
<proteinExistence type="predicted"/>
<dbReference type="Pfam" id="PF12900">
    <property type="entry name" value="Pyridox_ox_2"/>
    <property type="match status" value="1"/>
</dbReference>
<name>A0A923RSS7_9FIRM</name>
<gene>
    <name evidence="1" type="ORF">H8S17_06850</name>
</gene>
<dbReference type="InterPro" id="IPR024747">
    <property type="entry name" value="Pyridox_Oxase-rel"/>
</dbReference>
<dbReference type="Proteomes" id="UP000606720">
    <property type="component" value="Unassembled WGS sequence"/>
</dbReference>
<dbReference type="PANTHER" id="PTHR34071">
    <property type="entry name" value="5-NITROIMIDAZOLE ANTIBIOTICS RESISTANCE PROTEIN, NIMA-FAMILY-RELATED PROTEIN-RELATED"/>
    <property type="match status" value="1"/>
</dbReference>